<evidence type="ECO:0000313" key="2">
    <source>
        <dbReference type="Proteomes" id="UP000759537"/>
    </source>
</evidence>
<comment type="caution">
    <text evidence="1">The sequence shown here is derived from an EMBL/GenBank/DDBJ whole genome shotgun (WGS) entry which is preliminary data.</text>
</comment>
<keyword evidence="2" id="KW-1185">Reference proteome</keyword>
<name>A0A9P5TCF2_9AGAM</name>
<dbReference type="EMBL" id="WHVB01000004">
    <property type="protein sequence ID" value="KAF8484041.1"/>
    <property type="molecule type" value="Genomic_DNA"/>
</dbReference>
<reference evidence="1" key="1">
    <citation type="submission" date="2019-10" db="EMBL/GenBank/DDBJ databases">
        <authorList>
            <consortium name="DOE Joint Genome Institute"/>
            <person name="Kuo A."/>
            <person name="Miyauchi S."/>
            <person name="Kiss E."/>
            <person name="Drula E."/>
            <person name="Kohler A."/>
            <person name="Sanchez-Garcia M."/>
            <person name="Andreopoulos B."/>
            <person name="Barry K.W."/>
            <person name="Bonito G."/>
            <person name="Buee M."/>
            <person name="Carver A."/>
            <person name="Chen C."/>
            <person name="Cichocki N."/>
            <person name="Clum A."/>
            <person name="Culley D."/>
            <person name="Crous P.W."/>
            <person name="Fauchery L."/>
            <person name="Girlanda M."/>
            <person name="Hayes R."/>
            <person name="Keri Z."/>
            <person name="LaButti K."/>
            <person name="Lipzen A."/>
            <person name="Lombard V."/>
            <person name="Magnuson J."/>
            <person name="Maillard F."/>
            <person name="Morin E."/>
            <person name="Murat C."/>
            <person name="Nolan M."/>
            <person name="Ohm R."/>
            <person name="Pangilinan J."/>
            <person name="Pereira M."/>
            <person name="Perotto S."/>
            <person name="Peter M."/>
            <person name="Riley R."/>
            <person name="Sitrit Y."/>
            <person name="Stielow B."/>
            <person name="Szollosi G."/>
            <person name="Zifcakova L."/>
            <person name="Stursova M."/>
            <person name="Spatafora J.W."/>
            <person name="Tedersoo L."/>
            <person name="Vaario L.-M."/>
            <person name="Yamada A."/>
            <person name="Yan M."/>
            <person name="Wang P."/>
            <person name="Xu J."/>
            <person name="Bruns T."/>
            <person name="Baldrian P."/>
            <person name="Vilgalys R."/>
            <person name="Henrissat B."/>
            <person name="Grigoriev I.V."/>
            <person name="Hibbett D."/>
            <person name="Nagy L.G."/>
            <person name="Martin F.M."/>
        </authorList>
    </citation>
    <scope>NUCLEOTIDE SEQUENCE</scope>
    <source>
        <strain evidence="1">Prilba</strain>
    </source>
</reference>
<evidence type="ECO:0000313" key="1">
    <source>
        <dbReference type="EMBL" id="KAF8484041.1"/>
    </source>
</evidence>
<sequence length="195" mass="22038">MILIRSVQLYLEGYCFCFSLLGRSEYVGHRPLCFKVYSIHSPASTMQISGAFSERLTAIQEIIIVSRGTANLSATGVPWRRSLLHSPISRRPGWKVRRIIISPSQAFSNKITEGLILPYFPLWTKLSFGRTHFGLSRADAHQSGQPLSSRLSLHASKQVSRLKLYVVGRCAIDEVLFSGFTEFFKQVRYEVPLEA</sequence>
<dbReference type="AlphaFoldDB" id="A0A9P5TCF2"/>
<protein>
    <submittedName>
        <fullName evidence="1">Uncharacterized protein</fullName>
    </submittedName>
</protein>
<gene>
    <name evidence="1" type="ORF">DFH94DRAFT_337987</name>
</gene>
<accession>A0A9P5TCF2</accession>
<proteinExistence type="predicted"/>
<organism evidence="1 2">
    <name type="scientific">Russula ochroleuca</name>
    <dbReference type="NCBI Taxonomy" id="152965"/>
    <lineage>
        <taxon>Eukaryota</taxon>
        <taxon>Fungi</taxon>
        <taxon>Dikarya</taxon>
        <taxon>Basidiomycota</taxon>
        <taxon>Agaricomycotina</taxon>
        <taxon>Agaricomycetes</taxon>
        <taxon>Russulales</taxon>
        <taxon>Russulaceae</taxon>
        <taxon>Russula</taxon>
    </lineage>
</organism>
<reference evidence="1" key="2">
    <citation type="journal article" date="2020" name="Nat. Commun.">
        <title>Large-scale genome sequencing of mycorrhizal fungi provides insights into the early evolution of symbiotic traits.</title>
        <authorList>
            <person name="Miyauchi S."/>
            <person name="Kiss E."/>
            <person name="Kuo A."/>
            <person name="Drula E."/>
            <person name="Kohler A."/>
            <person name="Sanchez-Garcia M."/>
            <person name="Morin E."/>
            <person name="Andreopoulos B."/>
            <person name="Barry K.W."/>
            <person name="Bonito G."/>
            <person name="Buee M."/>
            <person name="Carver A."/>
            <person name="Chen C."/>
            <person name="Cichocki N."/>
            <person name="Clum A."/>
            <person name="Culley D."/>
            <person name="Crous P.W."/>
            <person name="Fauchery L."/>
            <person name="Girlanda M."/>
            <person name="Hayes R.D."/>
            <person name="Keri Z."/>
            <person name="LaButti K."/>
            <person name="Lipzen A."/>
            <person name="Lombard V."/>
            <person name="Magnuson J."/>
            <person name="Maillard F."/>
            <person name="Murat C."/>
            <person name="Nolan M."/>
            <person name="Ohm R.A."/>
            <person name="Pangilinan J."/>
            <person name="Pereira M.F."/>
            <person name="Perotto S."/>
            <person name="Peter M."/>
            <person name="Pfister S."/>
            <person name="Riley R."/>
            <person name="Sitrit Y."/>
            <person name="Stielow J.B."/>
            <person name="Szollosi G."/>
            <person name="Zifcakova L."/>
            <person name="Stursova M."/>
            <person name="Spatafora J.W."/>
            <person name="Tedersoo L."/>
            <person name="Vaario L.M."/>
            <person name="Yamada A."/>
            <person name="Yan M."/>
            <person name="Wang P."/>
            <person name="Xu J."/>
            <person name="Bruns T."/>
            <person name="Baldrian P."/>
            <person name="Vilgalys R."/>
            <person name="Dunand C."/>
            <person name="Henrissat B."/>
            <person name="Grigoriev I.V."/>
            <person name="Hibbett D."/>
            <person name="Nagy L.G."/>
            <person name="Martin F.M."/>
        </authorList>
    </citation>
    <scope>NUCLEOTIDE SEQUENCE</scope>
    <source>
        <strain evidence="1">Prilba</strain>
    </source>
</reference>
<dbReference type="Proteomes" id="UP000759537">
    <property type="component" value="Unassembled WGS sequence"/>
</dbReference>